<dbReference type="Proteomes" id="UP000068382">
    <property type="component" value="Unassembled WGS sequence"/>
</dbReference>
<evidence type="ECO:0000256" key="3">
    <source>
        <dbReference type="ARBA" id="ARBA00022729"/>
    </source>
</evidence>
<dbReference type="EMBL" id="LPUY01000064">
    <property type="protein sequence ID" value="KUP92923.1"/>
    <property type="molecule type" value="Genomic_DNA"/>
</dbReference>
<feature type="chain" id="PRO_5007288649" evidence="6">
    <location>
        <begin position="23"/>
        <end position="265"/>
    </location>
</feature>
<evidence type="ECO:0000313" key="8">
    <source>
        <dbReference type="Proteomes" id="UP000068382"/>
    </source>
</evidence>
<evidence type="ECO:0000256" key="4">
    <source>
        <dbReference type="ARBA" id="ARBA00023136"/>
    </source>
</evidence>
<accession>A0A132BX09</accession>
<comment type="caution">
    <text evidence="7">The sequence shown here is derived from an EMBL/GenBank/DDBJ whole genome shotgun (WGS) entry which is preliminary data.</text>
</comment>
<keyword evidence="8" id="KW-1185">Reference proteome</keyword>
<dbReference type="GO" id="GO:0009279">
    <property type="term" value="C:cell outer membrane"/>
    <property type="evidence" value="ECO:0007669"/>
    <property type="project" value="UniProtKB-SubCell"/>
</dbReference>
<evidence type="ECO:0000256" key="6">
    <source>
        <dbReference type="SAM" id="SignalP"/>
    </source>
</evidence>
<keyword evidence="5" id="KW-0998">Cell outer membrane</keyword>
<dbReference type="PANTHER" id="PTHR38776">
    <property type="entry name" value="MLTA-INTERACTING PROTEIN-RELATED"/>
    <property type="match status" value="1"/>
</dbReference>
<protein>
    <submittedName>
        <fullName evidence="7">MltA-interacting protein MipA</fullName>
    </submittedName>
</protein>
<dbReference type="RefSeq" id="WP_082705107.1">
    <property type="nucleotide sequence ID" value="NZ_LPUY01000064.1"/>
</dbReference>
<dbReference type="OrthoDB" id="5462484at2"/>
<reference evidence="7 8" key="1">
    <citation type="submission" date="2015-12" db="EMBL/GenBank/DDBJ databases">
        <title>Genome sequence of the marine Rhodobacteraceae strain O3.65, Candidatus Tritonibacter horizontis.</title>
        <authorList>
            <person name="Poehlein A."/>
            <person name="Giebel H.A."/>
            <person name="Voget S."/>
            <person name="Brinkhoff T."/>
        </authorList>
    </citation>
    <scope>NUCLEOTIDE SEQUENCE [LARGE SCALE GENOMIC DNA]</scope>
    <source>
        <strain evidence="7 8">O3.65</strain>
    </source>
</reference>
<name>A0A132BX09_9RHOB</name>
<comment type="similarity">
    <text evidence="2">Belongs to the MipA/OmpV family.</text>
</comment>
<evidence type="ECO:0000256" key="5">
    <source>
        <dbReference type="ARBA" id="ARBA00023237"/>
    </source>
</evidence>
<feature type="signal peptide" evidence="6">
    <location>
        <begin position="1"/>
        <end position="22"/>
    </location>
</feature>
<comment type="subcellular location">
    <subcellularLocation>
        <location evidence="1">Cell outer membrane</location>
    </subcellularLocation>
</comment>
<sequence>MNMLNRTAAFAALALTTGYAEAQSDETPTAGASPEWRVVLGGGAIYQPRYEGSDETEVVPVPFVMLQYGRFRFGPEALEYQLWRGPSAALGLTLGYDGGRDPEDIDSGMLDGLATIEGAARIGANFDYDLGAFSLGEVAAFAELEHSLGGSDGTTLELGLRTRKHLNARFSIHASAAATVSDSKYMGAYFGISAADAAASGYSVYEAGAGLHRVDIGLGATYLLGDHWLLRGEMAVGKLLGDAADSPIVLDDVQPSVVVAVGYRF</sequence>
<organism evidence="7 8">
    <name type="scientific">Tritonibacter horizontis</name>
    <dbReference type="NCBI Taxonomy" id="1768241"/>
    <lineage>
        <taxon>Bacteria</taxon>
        <taxon>Pseudomonadati</taxon>
        <taxon>Pseudomonadota</taxon>
        <taxon>Alphaproteobacteria</taxon>
        <taxon>Rhodobacterales</taxon>
        <taxon>Paracoccaceae</taxon>
        <taxon>Tritonibacter</taxon>
    </lineage>
</organism>
<dbReference type="Pfam" id="PF06629">
    <property type="entry name" value="MipA"/>
    <property type="match status" value="1"/>
</dbReference>
<evidence type="ECO:0000256" key="2">
    <source>
        <dbReference type="ARBA" id="ARBA00005722"/>
    </source>
</evidence>
<keyword evidence="3 6" id="KW-0732">Signal</keyword>
<dbReference type="InterPro" id="IPR010583">
    <property type="entry name" value="MipA"/>
</dbReference>
<evidence type="ECO:0000256" key="1">
    <source>
        <dbReference type="ARBA" id="ARBA00004442"/>
    </source>
</evidence>
<proteinExistence type="inferred from homology"/>
<dbReference type="PANTHER" id="PTHR38776:SF1">
    <property type="entry name" value="MLTA-INTERACTING PROTEIN-RELATED"/>
    <property type="match status" value="1"/>
</dbReference>
<gene>
    <name evidence="7" type="ORF">TRIHO_21810</name>
</gene>
<evidence type="ECO:0000313" key="7">
    <source>
        <dbReference type="EMBL" id="KUP92923.1"/>
    </source>
</evidence>
<dbReference type="AlphaFoldDB" id="A0A132BX09"/>
<keyword evidence="4" id="KW-0472">Membrane</keyword>